<gene>
    <name evidence="2" type="ORF">OJ930_01450</name>
</gene>
<keyword evidence="1" id="KW-0812">Transmembrane</keyword>
<keyword evidence="1" id="KW-0472">Membrane</keyword>
<name>A0AAW5TKC5_STRAP</name>
<feature type="transmembrane region" description="Helical" evidence="1">
    <location>
        <begin position="6"/>
        <end position="24"/>
    </location>
</feature>
<evidence type="ECO:0008006" key="4">
    <source>
        <dbReference type="Google" id="ProtNLM"/>
    </source>
</evidence>
<dbReference type="EMBL" id="JAPAIK010000005">
    <property type="protein sequence ID" value="MCW1071742.1"/>
    <property type="molecule type" value="Genomic_DNA"/>
</dbReference>
<evidence type="ECO:0000313" key="3">
    <source>
        <dbReference type="Proteomes" id="UP001208853"/>
    </source>
</evidence>
<dbReference type="AlphaFoldDB" id="A0AAW5TKC5"/>
<comment type="caution">
    <text evidence="2">The sequence shown here is derived from an EMBL/GenBank/DDBJ whole genome shotgun (WGS) entry which is preliminary data.</text>
</comment>
<accession>A0AAW5TKC5</accession>
<evidence type="ECO:0000313" key="2">
    <source>
        <dbReference type="EMBL" id="MCW1071742.1"/>
    </source>
</evidence>
<reference evidence="2" key="1">
    <citation type="submission" date="2022-10" db="EMBL/GenBank/DDBJ databases">
        <title>Comparative genomic study of S. anginosus.</title>
        <authorList>
            <person name="Prasad A."/>
            <person name="Ene A."/>
            <person name="Jablonska S."/>
            <person name="Du J."/>
            <person name="Wolfe A.J."/>
            <person name="Putonti C."/>
        </authorList>
    </citation>
    <scope>NUCLEOTIDE SEQUENCE</scope>
    <source>
        <strain evidence="2">UMB6888</strain>
    </source>
</reference>
<protein>
    <recommendedName>
        <fullName evidence="4">Phage protein</fullName>
    </recommendedName>
</protein>
<evidence type="ECO:0000256" key="1">
    <source>
        <dbReference type="SAM" id="Phobius"/>
    </source>
</evidence>
<keyword evidence="1" id="KW-1133">Transmembrane helix</keyword>
<dbReference type="Proteomes" id="UP001208853">
    <property type="component" value="Unassembled WGS sequence"/>
</dbReference>
<dbReference type="RefSeq" id="WP_101800955.1">
    <property type="nucleotide sequence ID" value="NZ_CP126961.1"/>
</dbReference>
<sequence>MSEILGAVATLAFFFLIGAFVNHLDWRKARKQAEQEAREDERIELEAMYVVCAIEHDRRERQRKLAEARKHSTKSFIVEGVG</sequence>
<proteinExistence type="predicted"/>
<organism evidence="2 3">
    <name type="scientific">Streptococcus anginosus</name>
    <dbReference type="NCBI Taxonomy" id="1328"/>
    <lineage>
        <taxon>Bacteria</taxon>
        <taxon>Bacillati</taxon>
        <taxon>Bacillota</taxon>
        <taxon>Bacilli</taxon>
        <taxon>Lactobacillales</taxon>
        <taxon>Streptococcaceae</taxon>
        <taxon>Streptococcus</taxon>
        <taxon>Streptococcus anginosus group</taxon>
    </lineage>
</organism>